<comment type="subcellular location">
    <subcellularLocation>
        <location evidence="1">Membrane</location>
    </subcellularLocation>
</comment>
<evidence type="ECO:0000313" key="8">
    <source>
        <dbReference type="EMBL" id="KAL3878148.1"/>
    </source>
</evidence>
<protein>
    <recommendedName>
        <fullName evidence="7">G-protein coupled receptors family 1 profile domain-containing protein</fullName>
    </recommendedName>
</protein>
<dbReference type="EMBL" id="JBJQND010000004">
    <property type="protein sequence ID" value="KAL3878148.1"/>
    <property type="molecule type" value="Genomic_DNA"/>
</dbReference>
<dbReference type="PANTHER" id="PTHR46641:SF25">
    <property type="entry name" value="CNMAMIDE RECEPTOR-RELATED"/>
    <property type="match status" value="1"/>
</dbReference>
<keyword evidence="4 6" id="KW-0472">Membrane</keyword>
<feature type="transmembrane region" description="Helical" evidence="6">
    <location>
        <begin position="124"/>
        <end position="143"/>
    </location>
</feature>
<evidence type="ECO:0000256" key="1">
    <source>
        <dbReference type="ARBA" id="ARBA00004370"/>
    </source>
</evidence>
<feature type="transmembrane region" description="Helical" evidence="6">
    <location>
        <begin position="164"/>
        <end position="184"/>
    </location>
</feature>
<feature type="domain" description="G-protein coupled receptors family 1 profile" evidence="7">
    <location>
        <begin position="62"/>
        <end position="329"/>
    </location>
</feature>
<evidence type="ECO:0000256" key="4">
    <source>
        <dbReference type="ARBA" id="ARBA00023136"/>
    </source>
</evidence>
<feature type="transmembrane region" description="Helical" evidence="6">
    <location>
        <begin position="46"/>
        <end position="70"/>
    </location>
</feature>
<feature type="transmembrane region" description="Helical" evidence="6">
    <location>
        <begin position="264"/>
        <end position="288"/>
    </location>
</feature>
<comment type="caution">
    <text evidence="8">The sequence shown here is derived from an EMBL/GenBank/DDBJ whole genome shotgun (WGS) entry which is preliminary data.</text>
</comment>
<dbReference type="GO" id="GO:0016020">
    <property type="term" value="C:membrane"/>
    <property type="evidence" value="ECO:0007669"/>
    <property type="project" value="UniProtKB-SubCell"/>
</dbReference>
<feature type="transmembrane region" description="Helical" evidence="6">
    <location>
        <begin position="210"/>
        <end position="235"/>
    </location>
</feature>
<dbReference type="InterPro" id="IPR000276">
    <property type="entry name" value="GPCR_Rhodpsn"/>
</dbReference>
<dbReference type="Gene3D" id="1.20.1070.10">
    <property type="entry name" value="Rhodopsin 7-helix transmembrane proteins"/>
    <property type="match status" value="1"/>
</dbReference>
<dbReference type="SUPFAM" id="SSF81321">
    <property type="entry name" value="Family A G protein-coupled receptor-like"/>
    <property type="match status" value="1"/>
</dbReference>
<dbReference type="PANTHER" id="PTHR46641">
    <property type="entry name" value="FMRFAMIDE RECEPTOR-RELATED"/>
    <property type="match status" value="1"/>
</dbReference>
<dbReference type="PROSITE" id="PS50262">
    <property type="entry name" value="G_PROTEIN_RECEP_F1_2"/>
    <property type="match status" value="1"/>
</dbReference>
<dbReference type="Pfam" id="PF00001">
    <property type="entry name" value="7tm_1"/>
    <property type="match status" value="1"/>
</dbReference>
<evidence type="ECO:0000259" key="7">
    <source>
        <dbReference type="PROSITE" id="PS50262"/>
    </source>
</evidence>
<sequence length="407" mass="47173">MKNIAFWKQFTTSDIYMLSTLLSTTEVANNSQIDSTDIDLEKAGKWLWRIFSVVVLLFGLTGNSLTILVLRKIGVSKRPTFIFLFVLAITDSVVMVTGLSRYWILNTFELDIRKLSDFGCKLHLFVIYLSMQYSSWILVFVCIERVIKTYFPLHFIRVVTYRRVFVSLIILFFVLSGVDLHYFWTNGINNFTMGNCNSLKDEYEKFDDFVFVYIDFTFLSAAPFVLMFICNVFLVRALRNIQRGRASMMHNSFFRRTKRVSDKLTKMLVVSTCYFLIATVPVSVVFIVDSYRKHSIENSDRHSNAIFDFVRTITYLIQFSNYSVNFYLYSMVNGKFWTKLKIVCGCQKEKKRSTIQSCKMNSQTPSPNSSVRTRESEEELATIAEADINLTGLETQTSLSEIESVVE</sequence>
<dbReference type="PRINTS" id="PR00237">
    <property type="entry name" value="GPCRRHODOPSN"/>
</dbReference>
<dbReference type="InterPro" id="IPR052954">
    <property type="entry name" value="GPCR-Ligand_Int"/>
</dbReference>
<dbReference type="Proteomes" id="UP001634394">
    <property type="component" value="Unassembled WGS sequence"/>
</dbReference>
<organism evidence="8 9">
    <name type="scientific">Sinanodonta woodiana</name>
    <name type="common">Chinese pond mussel</name>
    <name type="synonym">Anodonta woodiana</name>
    <dbReference type="NCBI Taxonomy" id="1069815"/>
    <lineage>
        <taxon>Eukaryota</taxon>
        <taxon>Metazoa</taxon>
        <taxon>Spiralia</taxon>
        <taxon>Lophotrochozoa</taxon>
        <taxon>Mollusca</taxon>
        <taxon>Bivalvia</taxon>
        <taxon>Autobranchia</taxon>
        <taxon>Heteroconchia</taxon>
        <taxon>Palaeoheterodonta</taxon>
        <taxon>Unionida</taxon>
        <taxon>Unionoidea</taxon>
        <taxon>Unionidae</taxon>
        <taxon>Unioninae</taxon>
        <taxon>Sinanodonta</taxon>
    </lineage>
</organism>
<evidence type="ECO:0000256" key="6">
    <source>
        <dbReference type="SAM" id="Phobius"/>
    </source>
</evidence>
<keyword evidence="9" id="KW-1185">Reference proteome</keyword>
<evidence type="ECO:0000313" key="9">
    <source>
        <dbReference type="Proteomes" id="UP001634394"/>
    </source>
</evidence>
<keyword evidence="2 6" id="KW-0812">Transmembrane</keyword>
<evidence type="ECO:0000256" key="2">
    <source>
        <dbReference type="ARBA" id="ARBA00022692"/>
    </source>
</evidence>
<dbReference type="AlphaFoldDB" id="A0ABD3WY05"/>
<feature type="compositionally biased region" description="Polar residues" evidence="5">
    <location>
        <begin position="356"/>
        <end position="371"/>
    </location>
</feature>
<evidence type="ECO:0000256" key="3">
    <source>
        <dbReference type="ARBA" id="ARBA00022989"/>
    </source>
</evidence>
<accession>A0ABD3WY05</accession>
<keyword evidence="3 6" id="KW-1133">Transmembrane helix</keyword>
<proteinExistence type="predicted"/>
<reference evidence="8 9" key="1">
    <citation type="submission" date="2024-11" db="EMBL/GenBank/DDBJ databases">
        <title>Chromosome-level genome assembly of the freshwater bivalve Anodonta woodiana.</title>
        <authorList>
            <person name="Chen X."/>
        </authorList>
    </citation>
    <scope>NUCLEOTIDE SEQUENCE [LARGE SCALE GENOMIC DNA]</scope>
    <source>
        <strain evidence="8">MN2024</strain>
        <tissue evidence="8">Gills</tissue>
    </source>
</reference>
<evidence type="ECO:0000256" key="5">
    <source>
        <dbReference type="SAM" id="MobiDB-lite"/>
    </source>
</evidence>
<gene>
    <name evidence="8" type="ORF">ACJMK2_030519</name>
</gene>
<feature type="region of interest" description="Disordered" evidence="5">
    <location>
        <begin position="356"/>
        <end position="376"/>
    </location>
</feature>
<name>A0ABD3WY05_SINWO</name>
<dbReference type="InterPro" id="IPR017452">
    <property type="entry name" value="GPCR_Rhodpsn_7TM"/>
</dbReference>
<feature type="transmembrane region" description="Helical" evidence="6">
    <location>
        <begin position="82"/>
        <end position="104"/>
    </location>
</feature>
<dbReference type="CDD" id="cd14978">
    <property type="entry name" value="7tmA_FMRFamide_R-like"/>
    <property type="match status" value="1"/>
</dbReference>